<dbReference type="CDD" id="cd12912">
    <property type="entry name" value="PDC2_MCP_like"/>
    <property type="match status" value="1"/>
</dbReference>
<evidence type="ECO:0000256" key="8">
    <source>
        <dbReference type="ARBA" id="ARBA00029447"/>
    </source>
</evidence>
<dbReference type="PANTHER" id="PTHR32089:SF112">
    <property type="entry name" value="LYSOZYME-LIKE PROTEIN-RELATED"/>
    <property type="match status" value="1"/>
</dbReference>
<dbReference type="CDD" id="cd12914">
    <property type="entry name" value="PDC1_DGC_like"/>
    <property type="match status" value="1"/>
</dbReference>
<dbReference type="Gene3D" id="1.10.287.950">
    <property type="entry name" value="Methyl-accepting chemotaxis protein"/>
    <property type="match status" value="1"/>
</dbReference>
<dbReference type="RefSeq" id="WP_009499478.1">
    <property type="nucleotide sequence ID" value="NZ_GL983002.1"/>
</dbReference>
<dbReference type="PROSITE" id="PS50111">
    <property type="entry name" value="CHEMOTAXIS_TRANSDUC_2"/>
    <property type="match status" value="1"/>
</dbReference>
<protein>
    <recommendedName>
        <fullName evidence="15">Methyl-accepting chemotaxis protein</fullName>
    </recommendedName>
</protein>
<dbReference type="Gene3D" id="3.30.450.20">
    <property type="entry name" value="PAS domain"/>
    <property type="match status" value="2"/>
</dbReference>
<evidence type="ECO:0000259" key="11">
    <source>
        <dbReference type="PROSITE" id="PS50111"/>
    </source>
</evidence>
<sequence>MRTIGSKLILSIVLLVVGGSVLLGFFTAQNSSKALLYQSEITLTEKSKDTSDYIDEHFKRKYLEIEALAKSQEVRSMDFKIQSEYLAKQLDSQSDYLTFAIVTADGISHYLDGTTADLSDRPYVIEAFNGKTTLSSSIISRVTEEPVFMMATPILTEDSEPALLLGRIDGDYLSSIVEGVTFGKNGYAYILDENGKFIGHPDRTLVNDEINFLNLVEESKKQSDKGSRIKEILTLNQGLINYYYKEKDRYVGFDTMENGWKVVIASPMEDMLSGMTQLKKDFFIVVMVIILLGIIIAYFMARSISKPIQVVKSIGEQIAEGSFSYEIPARYLRRNDEIGSLSHTLVRMTDNMKDMIDNVRNGAENLADSSQLLDRKSEEVTKMSNDISSAIEQVDHGSEMQVQMSEDSARAMEEMSTGIQNVAEIAANIAGNSDYITERVSEGHVAVQTSVQQMNSIQATTAQSTNAIRQLADEALEIGQISKMITDISEQTNLLALNASIEAARAGDAGKGFAVVASEVRKLSEQTADSASQINRLIDSVQSHTGDAVKAAEQGDANVIKGLDVINQLGDRFEEIVRSIAQISNDIGEMSAVSEEMSASSEEVSAAMEEMAATARDASDYIGEVTNAANRQLVTVEEMDQYTNRLLSLAEDLRSSI</sequence>
<proteinExistence type="inferred from homology"/>
<evidence type="ECO:0008006" key="15">
    <source>
        <dbReference type="Google" id="ProtNLM"/>
    </source>
</evidence>
<feature type="transmembrane region" description="Helical" evidence="10">
    <location>
        <begin position="282"/>
        <end position="301"/>
    </location>
</feature>
<dbReference type="PROSITE" id="PS50885">
    <property type="entry name" value="HAMP"/>
    <property type="match status" value="1"/>
</dbReference>
<dbReference type="InterPro" id="IPR004090">
    <property type="entry name" value="Chemotax_Me-accpt_rcpt"/>
</dbReference>
<dbReference type="CDD" id="cd06225">
    <property type="entry name" value="HAMP"/>
    <property type="match status" value="1"/>
</dbReference>
<dbReference type="SUPFAM" id="SSF58104">
    <property type="entry name" value="Methyl-accepting chemotaxis protein (MCP) signaling domain"/>
    <property type="match status" value="1"/>
</dbReference>
<dbReference type="Pfam" id="PF00015">
    <property type="entry name" value="MCPsignal"/>
    <property type="match status" value="1"/>
</dbReference>
<evidence type="ECO:0000256" key="2">
    <source>
        <dbReference type="ARBA" id="ARBA00022475"/>
    </source>
</evidence>
<name>F9DYA9_9BACL</name>
<evidence type="ECO:0000256" key="7">
    <source>
        <dbReference type="ARBA" id="ARBA00023224"/>
    </source>
</evidence>
<dbReference type="PRINTS" id="PR00260">
    <property type="entry name" value="CHEMTRNSDUCR"/>
</dbReference>
<comment type="similarity">
    <text evidence="8">Belongs to the methyl-accepting chemotaxis (MCP) protein family.</text>
</comment>
<comment type="caution">
    <text evidence="13">The sequence shown here is derived from an EMBL/GenBank/DDBJ whole genome shotgun (WGS) entry which is preliminary data.</text>
</comment>
<evidence type="ECO:0000256" key="4">
    <source>
        <dbReference type="ARBA" id="ARBA00022692"/>
    </source>
</evidence>
<keyword evidence="3" id="KW-0145">Chemotaxis</keyword>
<reference evidence="13 14" key="1">
    <citation type="submission" date="2011-04" db="EMBL/GenBank/DDBJ databases">
        <authorList>
            <person name="Muzny D."/>
            <person name="Qin X."/>
            <person name="Deng J."/>
            <person name="Jiang H."/>
            <person name="Liu Y."/>
            <person name="Qu J."/>
            <person name="Song X.-Z."/>
            <person name="Zhang L."/>
            <person name="Thornton R."/>
            <person name="Coyle M."/>
            <person name="Francisco L."/>
            <person name="Jackson L."/>
            <person name="Javaid M."/>
            <person name="Korchina V."/>
            <person name="Kovar C."/>
            <person name="Mata R."/>
            <person name="Mathew T."/>
            <person name="Ngo R."/>
            <person name="Nguyen L."/>
            <person name="Nguyen N."/>
            <person name="Okwuonu G."/>
            <person name="Ongeri F."/>
            <person name="Pham C."/>
            <person name="Simmons D."/>
            <person name="Wilczek-Boney K."/>
            <person name="Hale W."/>
            <person name="Jakkamsetti A."/>
            <person name="Pham P."/>
            <person name="Ruth R."/>
            <person name="San Lucas F."/>
            <person name="Warren J."/>
            <person name="Zhang J."/>
            <person name="Zhao Z."/>
            <person name="Zhou C."/>
            <person name="Zhu D."/>
            <person name="Lee S."/>
            <person name="Bess C."/>
            <person name="Blankenburg K."/>
            <person name="Forbes L."/>
            <person name="Fu Q."/>
            <person name="Gubbala S."/>
            <person name="Hirani K."/>
            <person name="Jayaseelan J.C."/>
            <person name="Lara F."/>
            <person name="Munidasa M."/>
            <person name="Palculict T."/>
            <person name="Patil S."/>
            <person name="Pu L.-L."/>
            <person name="Saada N."/>
            <person name="Tang L."/>
            <person name="Weissenberger G."/>
            <person name="Zhu Y."/>
            <person name="Hemphill L."/>
            <person name="Shang Y."/>
            <person name="Youmans B."/>
            <person name="Ayvaz T."/>
            <person name="Ross M."/>
            <person name="Santibanez J."/>
            <person name="Aqrawi P."/>
            <person name="Gross S."/>
            <person name="Joshi V."/>
            <person name="Fowler G."/>
            <person name="Nazareth L."/>
            <person name="Reid J."/>
            <person name="Worley K."/>
            <person name="Petrosino J."/>
            <person name="Highlander S."/>
            <person name="Gibbs R."/>
        </authorList>
    </citation>
    <scope>NUCLEOTIDE SEQUENCE [LARGE SCALE GENOMIC DNA]</scope>
    <source>
        <strain evidence="13 14">2681</strain>
    </source>
</reference>
<keyword evidence="4 10" id="KW-0812">Transmembrane</keyword>
<evidence type="ECO:0000256" key="1">
    <source>
        <dbReference type="ARBA" id="ARBA00004651"/>
    </source>
</evidence>
<dbReference type="OrthoDB" id="9804712at2"/>
<keyword evidence="7 9" id="KW-0807">Transducer</keyword>
<dbReference type="Proteomes" id="UP000005316">
    <property type="component" value="Unassembled WGS sequence"/>
</dbReference>
<dbReference type="InterPro" id="IPR003660">
    <property type="entry name" value="HAMP_dom"/>
</dbReference>
<organism evidence="13 14">
    <name type="scientific">Sporosarcina newyorkensis 2681</name>
    <dbReference type="NCBI Taxonomy" id="1027292"/>
    <lineage>
        <taxon>Bacteria</taxon>
        <taxon>Bacillati</taxon>
        <taxon>Bacillota</taxon>
        <taxon>Bacilli</taxon>
        <taxon>Bacillales</taxon>
        <taxon>Caryophanaceae</taxon>
        <taxon>Sporosarcina</taxon>
    </lineage>
</organism>
<dbReference type="PANTHER" id="PTHR32089">
    <property type="entry name" value="METHYL-ACCEPTING CHEMOTAXIS PROTEIN MCPB"/>
    <property type="match status" value="1"/>
</dbReference>
<evidence type="ECO:0000259" key="12">
    <source>
        <dbReference type="PROSITE" id="PS50885"/>
    </source>
</evidence>
<dbReference type="HOGENOM" id="CLU_000445_107_19_9"/>
<dbReference type="STRING" id="759851.SAMN04244570_1149"/>
<dbReference type="eggNOG" id="COG0840">
    <property type="taxonomic scope" value="Bacteria"/>
</dbReference>
<dbReference type="AlphaFoldDB" id="F9DYA9"/>
<feature type="domain" description="HAMP" evidence="12">
    <location>
        <begin position="302"/>
        <end position="357"/>
    </location>
</feature>
<comment type="subcellular location">
    <subcellularLocation>
        <location evidence="1">Cell membrane</location>
        <topology evidence="1">Multi-pass membrane protein</topology>
    </subcellularLocation>
</comment>
<evidence type="ECO:0000256" key="6">
    <source>
        <dbReference type="ARBA" id="ARBA00023136"/>
    </source>
</evidence>
<dbReference type="Pfam" id="PF00672">
    <property type="entry name" value="HAMP"/>
    <property type="match status" value="1"/>
</dbReference>
<feature type="domain" description="Methyl-accepting transducer" evidence="11">
    <location>
        <begin position="376"/>
        <end position="612"/>
    </location>
</feature>
<dbReference type="SMART" id="SM00304">
    <property type="entry name" value="HAMP"/>
    <property type="match status" value="1"/>
</dbReference>
<evidence type="ECO:0000313" key="13">
    <source>
        <dbReference type="EMBL" id="EGQ18453.1"/>
    </source>
</evidence>
<evidence type="ECO:0000256" key="9">
    <source>
        <dbReference type="PROSITE-ProRule" id="PRU00284"/>
    </source>
</evidence>
<dbReference type="GO" id="GO:0004888">
    <property type="term" value="F:transmembrane signaling receptor activity"/>
    <property type="evidence" value="ECO:0007669"/>
    <property type="project" value="InterPro"/>
</dbReference>
<dbReference type="InterPro" id="IPR004089">
    <property type="entry name" value="MCPsignal_dom"/>
</dbReference>
<dbReference type="Gene3D" id="1.10.8.500">
    <property type="entry name" value="HAMP domain in histidine kinase"/>
    <property type="match status" value="1"/>
</dbReference>
<accession>F9DYA9</accession>
<gene>
    <name evidence="13" type="ORF">HMPREF9372_3790</name>
</gene>
<keyword evidence="5 10" id="KW-1133">Transmembrane helix</keyword>
<evidence type="ECO:0000256" key="5">
    <source>
        <dbReference type="ARBA" id="ARBA00022989"/>
    </source>
</evidence>
<dbReference type="SMART" id="SM00283">
    <property type="entry name" value="MA"/>
    <property type="match status" value="1"/>
</dbReference>
<dbReference type="EMBL" id="AFPZ01000137">
    <property type="protein sequence ID" value="EGQ18453.1"/>
    <property type="molecule type" value="Genomic_DNA"/>
</dbReference>
<evidence type="ECO:0000256" key="10">
    <source>
        <dbReference type="SAM" id="Phobius"/>
    </source>
</evidence>
<feature type="non-terminal residue" evidence="13">
    <location>
        <position position="657"/>
    </location>
</feature>
<dbReference type="GO" id="GO:0006935">
    <property type="term" value="P:chemotaxis"/>
    <property type="evidence" value="ECO:0007669"/>
    <property type="project" value="UniProtKB-KW"/>
</dbReference>
<dbReference type="Pfam" id="PF02743">
    <property type="entry name" value="dCache_1"/>
    <property type="match status" value="1"/>
</dbReference>
<evidence type="ECO:0000313" key="14">
    <source>
        <dbReference type="Proteomes" id="UP000005316"/>
    </source>
</evidence>
<dbReference type="InterPro" id="IPR033479">
    <property type="entry name" value="dCache_1"/>
</dbReference>
<dbReference type="GO" id="GO:0005886">
    <property type="term" value="C:plasma membrane"/>
    <property type="evidence" value="ECO:0007669"/>
    <property type="project" value="UniProtKB-SubCell"/>
</dbReference>
<keyword evidence="6 10" id="KW-0472">Membrane</keyword>
<dbReference type="GO" id="GO:0007165">
    <property type="term" value="P:signal transduction"/>
    <property type="evidence" value="ECO:0007669"/>
    <property type="project" value="UniProtKB-KW"/>
</dbReference>
<dbReference type="CDD" id="cd11386">
    <property type="entry name" value="MCP_signal"/>
    <property type="match status" value="1"/>
</dbReference>
<keyword evidence="2" id="KW-1003">Cell membrane</keyword>
<evidence type="ECO:0000256" key="3">
    <source>
        <dbReference type="ARBA" id="ARBA00022500"/>
    </source>
</evidence>